<dbReference type="RefSeq" id="WP_349245846.1">
    <property type="nucleotide sequence ID" value="NZ_JASCXX010000020.1"/>
</dbReference>
<dbReference type="InterPro" id="IPR011493">
    <property type="entry name" value="GLUG"/>
</dbReference>
<dbReference type="Proteomes" id="UP001431776">
    <property type="component" value="Unassembled WGS sequence"/>
</dbReference>
<keyword evidence="4" id="KW-1185">Reference proteome</keyword>
<dbReference type="Pfam" id="PF07581">
    <property type="entry name" value="Glug"/>
    <property type="match status" value="2"/>
</dbReference>
<gene>
    <name evidence="3" type="ORF">QJ522_15340</name>
</gene>
<evidence type="ECO:0000313" key="3">
    <source>
        <dbReference type="EMBL" id="MDI6450435.1"/>
    </source>
</evidence>
<feature type="chain" id="PRO_5043947401" evidence="1">
    <location>
        <begin position="27"/>
        <end position="746"/>
    </location>
</feature>
<organism evidence="3 4">
    <name type="scientific">Anaerobaca lacustris</name>
    <dbReference type="NCBI Taxonomy" id="3044600"/>
    <lineage>
        <taxon>Bacteria</taxon>
        <taxon>Pseudomonadati</taxon>
        <taxon>Planctomycetota</taxon>
        <taxon>Phycisphaerae</taxon>
        <taxon>Sedimentisphaerales</taxon>
        <taxon>Anaerobacaceae</taxon>
        <taxon>Anaerobaca</taxon>
    </lineage>
</organism>
<reference evidence="3" key="1">
    <citation type="submission" date="2023-05" db="EMBL/GenBank/DDBJ databases">
        <title>Anaerotaeda fermentans gen. nov., sp. nov., a novel anaerobic planctomycete of the new family within the order Sedimentisphaerales isolated from Taman Peninsula, Russia.</title>
        <authorList>
            <person name="Khomyakova M.A."/>
            <person name="Merkel A.Y."/>
            <person name="Slobodkin A.I."/>
        </authorList>
    </citation>
    <scope>NUCLEOTIDE SEQUENCE</scope>
    <source>
        <strain evidence="3">M17dextr</strain>
    </source>
</reference>
<dbReference type="Gene3D" id="2.160.20.110">
    <property type="match status" value="2"/>
</dbReference>
<evidence type="ECO:0000259" key="2">
    <source>
        <dbReference type="Pfam" id="PF07581"/>
    </source>
</evidence>
<dbReference type="AlphaFoldDB" id="A0AAW6TXS5"/>
<name>A0AAW6TXS5_9BACT</name>
<feature type="domain" description="GLUG" evidence="2">
    <location>
        <begin position="641"/>
        <end position="662"/>
    </location>
</feature>
<accession>A0AAW6TXS5</accession>
<evidence type="ECO:0000256" key="1">
    <source>
        <dbReference type="SAM" id="SignalP"/>
    </source>
</evidence>
<dbReference type="EMBL" id="JASCXX010000020">
    <property type="protein sequence ID" value="MDI6450435.1"/>
    <property type="molecule type" value="Genomic_DNA"/>
</dbReference>
<feature type="domain" description="GLUG" evidence="2">
    <location>
        <begin position="299"/>
        <end position="319"/>
    </location>
</feature>
<evidence type="ECO:0000313" key="4">
    <source>
        <dbReference type="Proteomes" id="UP001431776"/>
    </source>
</evidence>
<proteinExistence type="predicted"/>
<keyword evidence="1" id="KW-0732">Signal</keyword>
<comment type="caution">
    <text evidence="3">The sequence shown here is derived from an EMBL/GenBank/DDBJ whole genome shotgun (WGS) entry which is preliminary data.</text>
</comment>
<protein>
    <submittedName>
        <fullName evidence="3">GLUG motif-containing protein</fullName>
    </submittedName>
</protein>
<feature type="signal peptide" evidence="1">
    <location>
        <begin position="1"/>
        <end position="26"/>
    </location>
</feature>
<sequence length="746" mass="76063">MMTSCAWKRGCCGVWLVAALAWTTAAAEFAGGTGEPADPYRIATVEQLVSISDDAELLDKHFLLVSDVDLDPNLPGGRVFDGAVIAHDGQPNAAPYPAFSGRFYGDGHTIRNLTIRTETLQYLGLFGAIGSAGRVYDLHLEDASVEGPGRIGALAGSSDGSIVNCHVSGSIRTGDEGSWIGGLVGTNRGGISGCHAAVTVTAGHGGFQIGGLVGAHRGRIVDGSVTGDVSVGRRSFDVGGLVGGCLGGAVENSHAAGHVIASDGGWSVGGLVGGADSSAWIVFCHVGGRVSGGLACRDLGGLVGHLRGEVSGCYATGDVDATDGSHGLGGLVGSLLGGTVGDSYATGVVSGGLGSRSLGGLIGQIRTAGDVTNCYAAGHLMRAGYPHDRGGLVGHVENAPRIRVVQSFWDRQSSGAVESAAGAGLDTAQMHDVETFRGAGWDLAGIRSDGTMDTWRMPDNGGYPQLAAFDDPNDLHVLEGAGTSYDPYQIATAEDLGAVGRYSRYAWYRLVEDIDLAGITWSRAPIPVLRGYFNGNGRRIMNLTVESGPAGNLGLFGRIESGAWVYDLGLDNVSIAAADGVTNVGGLAGTNGGTIVGCYVTGTVSAGAGSLAVGGIVGSNHRGVVADSYATAGVSVGAADTRAGGLVGFNYSGTLSGCYATGLVTHADGGRFGGPLVGRDLQFSRIAGCYFLASATGLDNGLGAALTAEQMKQQASFVGWNFTRTWAICEDRTHPQLQWEQIPCDP</sequence>